<evidence type="ECO:0000313" key="1">
    <source>
        <dbReference type="EMBL" id="AOT72232.1"/>
    </source>
</evidence>
<accession>A0A1D8GN03</accession>
<dbReference type="InterPro" id="IPR025906">
    <property type="entry name" value="YjfB_motility"/>
</dbReference>
<reference evidence="1 2" key="1">
    <citation type="submission" date="2016-09" db="EMBL/GenBank/DDBJ databases">
        <title>Genomic analysis reveals versatility of anaerobic energy metabolism of Geosporobacter ferrireducens IRF9 of phylum Firmicutes.</title>
        <authorList>
            <person name="Kim S.-J."/>
        </authorList>
    </citation>
    <scope>NUCLEOTIDE SEQUENCE [LARGE SCALE GENOMIC DNA]</scope>
    <source>
        <strain evidence="1 2">IRF9</strain>
    </source>
</reference>
<sequence>MDISSYAAQGLYSVQRAVSMAMLQKTMHMDSTTVGTLMQDMVNVNKSIMENSVTPHIGGNVDISL</sequence>
<dbReference type="RefSeq" id="WP_069980547.1">
    <property type="nucleotide sequence ID" value="NZ_CP017269.1"/>
</dbReference>
<evidence type="ECO:0008006" key="3">
    <source>
        <dbReference type="Google" id="ProtNLM"/>
    </source>
</evidence>
<dbReference type="AlphaFoldDB" id="A0A1D8GN03"/>
<organism evidence="1 2">
    <name type="scientific">Geosporobacter ferrireducens</name>
    <dbReference type="NCBI Taxonomy" id="1424294"/>
    <lineage>
        <taxon>Bacteria</taxon>
        <taxon>Bacillati</taxon>
        <taxon>Bacillota</taxon>
        <taxon>Clostridia</taxon>
        <taxon>Peptostreptococcales</taxon>
        <taxon>Thermotaleaceae</taxon>
        <taxon>Geosporobacter</taxon>
    </lineage>
</organism>
<gene>
    <name evidence="1" type="ORF">Gferi_23415</name>
</gene>
<proteinExistence type="predicted"/>
<dbReference type="Pfam" id="PF14070">
    <property type="entry name" value="YjfB_motility"/>
    <property type="match status" value="1"/>
</dbReference>
<dbReference type="EMBL" id="CP017269">
    <property type="protein sequence ID" value="AOT72232.1"/>
    <property type="molecule type" value="Genomic_DNA"/>
</dbReference>
<name>A0A1D8GN03_9FIRM</name>
<keyword evidence="2" id="KW-1185">Reference proteome</keyword>
<dbReference type="KEGG" id="gfe:Gferi_23415"/>
<dbReference type="OrthoDB" id="1924973at2"/>
<dbReference type="Proteomes" id="UP000095743">
    <property type="component" value="Chromosome"/>
</dbReference>
<protein>
    <recommendedName>
        <fullName evidence="3">Motility protein</fullName>
    </recommendedName>
</protein>
<evidence type="ECO:0000313" key="2">
    <source>
        <dbReference type="Proteomes" id="UP000095743"/>
    </source>
</evidence>